<organism evidence="7 8">
    <name type="scientific">Sphenodon punctatus</name>
    <name type="common">Tuatara</name>
    <name type="synonym">Hatteria punctata</name>
    <dbReference type="NCBI Taxonomy" id="8508"/>
    <lineage>
        <taxon>Eukaryota</taxon>
        <taxon>Metazoa</taxon>
        <taxon>Chordata</taxon>
        <taxon>Craniata</taxon>
        <taxon>Vertebrata</taxon>
        <taxon>Euteleostomi</taxon>
        <taxon>Lepidosauria</taxon>
        <taxon>Sphenodontia</taxon>
        <taxon>Sphenodontidae</taxon>
        <taxon>Sphenodon</taxon>
    </lineage>
</organism>
<evidence type="ECO:0000256" key="5">
    <source>
        <dbReference type="SAM" id="SignalP"/>
    </source>
</evidence>
<protein>
    <recommendedName>
        <fullName evidence="6">Chemokine interleukin-8-like domain-containing protein</fullName>
    </recommendedName>
</protein>
<feature type="chain" id="PRO_5034241880" description="Chemokine interleukin-8-like domain-containing protein" evidence="5">
    <location>
        <begin position="22"/>
        <end position="100"/>
    </location>
</feature>
<evidence type="ECO:0000256" key="4">
    <source>
        <dbReference type="ARBA" id="ARBA00022525"/>
    </source>
</evidence>
<dbReference type="GO" id="GO:0006952">
    <property type="term" value="P:defense response"/>
    <property type="evidence" value="ECO:0007669"/>
    <property type="project" value="InterPro"/>
</dbReference>
<accession>A0A8D0L596</accession>
<dbReference type="InterPro" id="IPR001089">
    <property type="entry name" value="Chemokine_CXC"/>
</dbReference>
<sequence>MNQTFAALLCALLLIVTGIQGALTHRRGRCICPGQGSDFVQPQSLEKMEVFPKSSSCDRVEIIATLKSTGEQRCLNPNSPRVKKMLTRIMKKRSAKSTSK</sequence>
<dbReference type="PANTHER" id="PTHR12015:SF210">
    <property type="entry name" value="C-X-C MOTIF CHEMOKINE 9"/>
    <property type="match status" value="1"/>
</dbReference>
<dbReference type="FunFam" id="2.40.50.40:FF:000004">
    <property type="entry name" value="C-X-C motif chemokine"/>
    <property type="match status" value="1"/>
</dbReference>
<dbReference type="InterPro" id="IPR001811">
    <property type="entry name" value="Chemokine_IL8-like_dom"/>
</dbReference>
<proteinExistence type="inferred from homology"/>
<dbReference type="Pfam" id="PF00048">
    <property type="entry name" value="IL8"/>
    <property type="match status" value="1"/>
</dbReference>
<keyword evidence="4" id="KW-0964">Secreted</keyword>
<name>A0A8D0L596_SPHPU</name>
<evidence type="ECO:0000256" key="3">
    <source>
        <dbReference type="ARBA" id="ARBA00022514"/>
    </source>
</evidence>
<evidence type="ECO:0000256" key="2">
    <source>
        <dbReference type="ARBA" id="ARBA00010665"/>
    </source>
</evidence>
<reference evidence="7" key="2">
    <citation type="submission" date="2025-09" db="UniProtKB">
        <authorList>
            <consortium name="Ensembl"/>
        </authorList>
    </citation>
    <scope>IDENTIFICATION</scope>
</reference>
<feature type="signal peptide" evidence="5">
    <location>
        <begin position="1"/>
        <end position="21"/>
    </location>
</feature>
<feature type="domain" description="Chemokine interleukin-8-like" evidence="6">
    <location>
        <begin position="27"/>
        <end position="89"/>
    </location>
</feature>
<dbReference type="Gene3D" id="2.40.50.40">
    <property type="match status" value="1"/>
</dbReference>
<reference evidence="7" key="1">
    <citation type="submission" date="2025-08" db="UniProtKB">
        <authorList>
            <consortium name="Ensembl"/>
        </authorList>
    </citation>
    <scope>IDENTIFICATION</scope>
</reference>
<dbReference type="GO" id="GO:0008009">
    <property type="term" value="F:chemokine activity"/>
    <property type="evidence" value="ECO:0007669"/>
    <property type="project" value="InterPro"/>
</dbReference>
<evidence type="ECO:0000313" key="8">
    <source>
        <dbReference type="Proteomes" id="UP000694392"/>
    </source>
</evidence>
<keyword evidence="5" id="KW-0732">Signal</keyword>
<evidence type="ECO:0000256" key="1">
    <source>
        <dbReference type="ARBA" id="ARBA00004613"/>
    </source>
</evidence>
<dbReference type="PRINTS" id="PR00436">
    <property type="entry name" value="INTERLEUKIN8"/>
</dbReference>
<dbReference type="InterPro" id="IPR033899">
    <property type="entry name" value="CXC_Chemokine_domain"/>
</dbReference>
<comment type="similarity">
    <text evidence="2">Belongs to the intercrine alpha (chemokine CxC) family.</text>
</comment>
<dbReference type="OMA" id="RNIRCRC"/>
<keyword evidence="8" id="KW-1185">Reference proteome</keyword>
<dbReference type="AlphaFoldDB" id="A0A8D0L596"/>
<dbReference type="GO" id="GO:0006955">
    <property type="term" value="P:immune response"/>
    <property type="evidence" value="ECO:0007669"/>
    <property type="project" value="InterPro"/>
</dbReference>
<dbReference type="SMART" id="SM00199">
    <property type="entry name" value="SCY"/>
    <property type="match status" value="1"/>
</dbReference>
<keyword evidence="3" id="KW-0202">Cytokine</keyword>
<dbReference type="InterPro" id="IPR039809">
    <property type="entry name" value="Chemokine_b/g/d"/>
</dbReference>
<dbReference type="PRINTS" id="PR00437">
    <property type="entry name" value="SMALLCYTKCXC"/>
</dbReference>
<dbReference type="Proteomes" id="UP000694392">
    <property type="component" value="Unplaced"/>
</dbReference>
<dbReference type="PANTHER" id="PTHR12015">
    <property type="entry name" value="SMALL INDUCIBLE CYTOKINE A"/>
    <property type="match status" value="1"/>
</dbReference>
<evidence type="ECO:0000313" key="7">
    <source>
        <dbReference type="Ensembl" id="ENSSPUP00000008595.1"/>
    </source>
</evidence>
<dbReference type="InterPro" id="IPR036048">
    <property type="entry name" value="Interleukin_8-like_sf"/>
</dbReference>
<evidence type="ECO:0000259" key="6">
    <source>
        <dbReference type="SMART" id="SM00199"/>
    </source>
</evidence>
<dbReference type="GeneTree" id="ENSGT00940000161759"/>
<dbReference type="SUPFAM" id="SSF54117">
    <property type="entry name" value="Interleukin 8-like chemokines"/>
    <property type="match status" value="1"/>
</dbReference>
<dbReference type="Ensembl" id="ENSSPUT00000009167.1">
    <property type="protein sequence ID" value="ENSSPUP00000008595.1"/>
    <property type="gene ID" value="ENSSPUG00000006682.1"/>
</dbReference>
<dbReference type="CDD" id="cd00273">
    <property type="entry name" value="Chemokine_CXC"/>
    <property type="match status" value="1"/>
</dbReference>
<comment type="subcellular location">
    <subcellularLocation>
        <location evidence="1">Secreted</location>
    </subcellularLocation>
</comment>
<dbReference type="GO" id="GO:0005615">
    <property type="term" value="C:extracellular space"/>
    <property type="evidence" value="ECO:0007669"/>
    <property type="project" value="UniProtKB-KW"/>
</dbReference>